<protein>
    <submittedName>
        <fullName evidence="2">Uncharacterized protein</fullName>
    </submittedName>
</protein>
<keyword evidence="1" id="KW-0812">Transmembrane</keyword>
<keyword evidence="1" id="KW-0472">Membrane</keyword>
<dbReference type="AlphaFoldDB" id="A0A0A9BJ49"/>
<reference evidence="2" key="1">
    <citation type="submission" date="2014-09" db="EMBL/GenBank/DDBJ databases">
        <authorList>
            <person name="Magalhaes I.L.F."/>
            <person name="Oliveira U."/>
            <person name="Santos F.R."/>
            <person name="Vidigal T.H.D.A."/>
            <person name="Brescovit A.D."/>
            <person name="Santos A.J."/>
        </authorList>
    </citation>
    <scope>NUCLEOTIDE SEQUENCE</scope>
    <source>
        <tissue evidence="2">Shoot tissue taken approximately 20 cm above the soil surface</tissue>
    </source>
</reference>
<dbReference type="EMBL" id="GBRH01233901">
    <property type="protein sequence ID" value="JAD63994.1"/>
    <property type="molecule type" value="Transcribed_RNA"/>
</dbReference>
<reference evidence="2" key="2">
    <citation type="journal article" date="2015" name="Data Brief">
        <title>Shoot transcriptome of the giant reed, Arundo donax.</title>
        <authorList>
            <person name="Barrero R.A."/>
            <person name="Guerrero F.D."/>
            <person name="Moolhuijzen P."/>
            <person name="Goolsby J.A."/>
            <person name="Tidwell J."/>
            <person name="Bellgard S.E."/>
            <person name="Bellgard M.I."/>
        </authorList>
    </citation>
    <scope>NUCLEOTIDE SEQUENCE</scope>
    <source>
        <tissue evidence="2">Shoot tissue taken approximately 20 cm above the soil surface</tissue>
    </source>
</reference>
<feature type="transmembrane region" description="Helical" evidence="1">
    <location>
        <begin position="9"/>
        <end position="30"/>
    </location>
</feature>
<keyword evidence="1" id="KW-1133">Transmembrane helix</keyword>
<evidence type="ECO:0000256" key="1">
    <source>
        <dbReference type="SAM" id="Phobius"/>
    </source>
</evidence>
<accession>A0A0A9BJ49</accession>
<name>A0A0A9BJ49_ARUDO</name>
<evidence type="ECO:0000313" key="2">
    <source>
        <dbReference type="EMBL" id="JAD63994.1"/>
    </source>
</evidence>
<proteinExistence type="predicted"/>
<organism evidence="2">
    <name type="scientific">Arundo donax</name>
    <name type="common">Giant reed</name>
    <name type="synonym">Donax arundinaceus</name>
    <dbReference type="NCBI Taxonomy" id="35708"/>
    <lineage>
        <taxon>Eukaryota</taxon>
        <taxon>Viridiplantae</taxon>
        <taxon>Streptophyta</taxon>
        <taxon>Embryophyta</taxon>
        <taxon>Tracheophyta</taxon>
        <taxon>Spermatophyta</taxon>
        <taxon>Magnoliopsida</taxon>
        <taxon>Liliopsida</taxon>
        <taxon>Poales</taxon>
        <taxon>Poaceae</taxon>
        <taxon>PACMAD clade</taxon>
        <taxon>Arundinoideae</taxon>
        <taxon>Arundineae</taxon>
        <taxon>Arundo</taxon>
    </lineage>
</organism>
<sequence length="33" mass="3855">MWKFTCNDLFVNTGNILLNCCIPLYVVILLNEH</sequence>